<protein>
    <submittedName>
        <fullName evidence="2">Helix-turn-helix transcriptional regulator</fullName>
    </submittedName>
</protein>
<name>A0A975XW38_9RHOO</name>
<dbReference type="EMBL" id="CP064782">
    <property type="protein sequence ID" value="QWT50492.1"/>
    <property type="molecule type" value="Genomic_DNA"/>
</dbReference>
<dbReference type="InterPro" id="IPR055172">
    <property type="entry name" value="HTH_RsaL-like"/>
</dbReference>
<dbReference type="CDD" id="cd00093">
    <property type="entry name" value="HTH_XRE"/>
    <property type="match status" value="1"/>
</dbReference>
<organism evidence="2 3">
    <name type="scientific">Azospira inquinata</name>
    <dbReference type="NCBI Taxonomy" id="2785627"/>
    <lineage>
        <taxon>Bacteria</taxon>
        <taxon>Pseudomonadati</taxon>
        <taxon>Pseudomonadota</taxon>
        <taxon>Betaproteobacteria</taxon>
        <taxon>Rhodocyclales</taxon>
        <taxon>Rhodocyclaceae</taxon>
        <taxon>Azospira</taxon>
    </lineage>
</organism>
<accession>A0A975XW38</accession>
<dbReference type="KEGG" id="aiq:Azoinq_06920"/>
<dbReference type="AlphaFoldDB" id="A0A975XW38"/>
<evidence type="ECO:0000313" key="2">
    <source>
        <dbReference type="EMBL" id="QWT50492.1"/>
    </source>
</evidence>
<reference evidence="2" key="1">
    <citation type="submission" date="2020-11" db="EMBL/GenBank/DDBJ databases">
        <title>Azospira inquinata sp. nov.</title>
        <authorList>
            <person name="Moe W.M."/>
            <person name="Mikes M.C."/>
        </authorList>
    </citation>
    <scope>NUCLEOTIDE SEQUENCE</scope>
    <source>
        <strain evidence="2">Azo-3</strain>
    </source>
</reference>
<dbReference type="InterPro" id="IPR001387">
    <property type="entry name" value="Cro/C1-type_HTH"/>
</dbReference>
<sequence length="80" mass="8929">MKKKFALTEIREYRKALGMSQLDFWGQLGTTQSAGSRYESGRNIPQTMAILLLLLANGKISDADLTETLAAAKKQLKERI</sequence>
<evidence type="ECO:0000313" key="3">
    <source>
        <dbReference type="Proteomes" id="UP000683428"/>
    </source>
</evidence>
<dbReference type="Pfam" id="PF22495">
    <property type="entry name" value="HTH_92"/>
    <property type="match status" value="1"/>
</dbReference>
<dbReference type="Proteomes" id="UP000683428">
    <property type="component" value="Chromosome"/>
</dbReference>
<evidence type="ECO:0000259" key="1">
    <source>
        <dbReference type="PROSITE" id="PS50943"/>
    </source>
</evidence>
<gene>
    <name evidence="2" type="ORF">Azoinq_06920</name>
</gene>
<feature type="domain" description="HTH cro/C1-type" evidence="1">
    <location>
        <begin position="10"/>
        <end position="45"/>
    </location>
</feature>
<dbReference type="PROSITE" id="PS50943">
    <property type="entry name" value="HTH_CROC1"/>
    <property type="match status" value="1"/>
</dbReference>
<proteinExistence type="predicted"/>
<keyword evidence="3" id="KW-1185">Reference proteome</keyword>